<evidence type="ECO:0000256" key="1">
    <source>
        <dbReference type="SAM" id="MobiDB-lite"/>
    </source>
</evidence>
<feature type="compositionally biased region" description="Gly residues" evidence="1">
    <location>
        <begin position="25"/>
        <end position="35"/>
    </location>
</feature>
<gene>
    <name evidence="2" type="ORF">G2W53_006171</name>
</gene>
<feature type="compositionally biased region" description="Low complexity" evidence="1">
    <location>
        <begin position="12"/>
        <end position="24"/>
    </location>
</feature>
<sequence length="85" mass="8779">MRRAGLIGYKTGAGKLGLKGTNTPEGGGGGGGGTEGSMSKNGGRRKGMLGGFTAPESTKWLWFMKGKMRSESTATEDEEVAKHGE</sequence>
<comment type="caution">
    <text evidence="2">The sequence shown here is derived from an EMBL/GenBank/DDBJ whole genome shotgun (WGS) entry which is preliminary data.</text>
</comment>
<protein>
    <submittedName>
        <fullName evidence="2">Uncharacterized protein</fullName>
    </submittedName>
</protein>
<dbReference type="AlphaFoldDB" id="A0A835CCP1"/>
<name>A0A835CCP1_9FABA</name>
<evidence type="ECO:0000313" key="2">
    <source>
        <dbReference type="EMBL" id="KAF7837689.1"/>
    </source>
</evidence>
<evidence type="ECO:0000313" key="3">
    <source>
        <dbReference type="Proteomes" id="UP000634136"/>
    </source>
</evidence>
<dbReference type="Proteomes" id="UP000634136">
    <property type="component" value="Unassembled WGS sequence"/>
</dbReference>
<reference evidence="2" key="1">
    <citation type="submission" date="2020-09" db="EMBL/GenBank/DDBJ databases">
        <title>Genome-Enabled Discovery of Anthraquinone Biosynthesis in Senna tora.</title>
        <authorList>
            <person name="Kang S.-H."/>
            <person name="Pandey R.P."/>
            <person name="Lee C.-M."/>
            <person name="Sim J.-S."/>
            <person name="Jeong J.-T."/>
            <person name="Choi B.-S."/>
            <person name="Jung M."/>
            <person name="Ginzburg D."/>
            <person name="Zhao K."/>
            <person name="Won S.Y."/>
            <person name="Oh T.-J."/>
            <person name="Yu Y."/>
            <person name="Kim N.-H."/>
            <person name="Lee O.R."/>
            <person name="Lee T.-H."/>
            <person name="Bashyal P."/>
            <person name="Kim T.-S."/>
            <person name="Lee W.-H."/>
            <person name="Kawkins C."/>
            <person name="Kim C.-K."/>
            <person name="Kim J.S."/>
            <person name="Ahn B.O."/>
            <person name="Rhee S.Y."/>
            <person name="Sohng J.K."/>
        </authorList>
    </citation>
    <scope>NUCLEOTIDE SEQUENCE</scope>
    <source>
        <tissue evidence="2">Leaf</tissue>
    </source>
</reference>
<proteinExistence type="predicted"/>
<accession>A0A835CCP1</accession>
<feature type="region of interest" description="Disordered" evidence="1">
    <location>
        <begin position="12"/>
        <end position="52"/>
    </location>
</feature>
<organism evidence="2 3">
    <name type="scientific">Senna tora</name>
    <dbReference type="NCBI Taxonomy" id="362788"/>
    <lineage>
        <taxon>Eukaryota</taxon>
        <taxon>Viridiplantae</taxon>
        <taxon>Streptophyta</taxon>
        <taxon>Embryophyta</taxon>
        <taxon>Tracheophyta</taxon>
        <taxon>Spermatophyta</taxon>
        <taxon>Magnoliopsida</taxon>
        <taxon>eudicotyledons</taxon>
        <taxon>Gunneridae</taxon>
        <taxon>Pentapetalae</taxon>
        <taxon>rosids</taxon>
        <taxon>fabids</taxon>
        <taxon>Fabales</taxon>
        <taxon>Fabaceae</taxon>
        <taxon>Caesalpinioideae</taxon>
        <taxon>Cassia clade</taxon>
        <taxon>Senna</taxon>
    </lineage>
</organism>
<dbReference type="EMBL" id="JAAIUW010000003">
    <property type="protein sequence ID" value="KAF7837689.1"/>
    <property type="molecule type" value="Genomic_DNA"/>
</dbReference>
<keyword evidence="3" id="KW-1185">Reference proteome</keyword>